<keyword evidence="4" id="KW-0520">NAD</keyword>
<dbReference type="NCBIfam" id="TIGR01470">
    <property type="entry name" value="cysG_Nterm"/>
    <property type="match status" value="1"/>
</dbReference>
<evidence type="ECO:0000259" key="8">
    <source>
        <dbReference type="Pfam" id="PF14824"/>
    </source>
</evidence>
<dbReference type="GO" id="GO:0043115">
    <property type="term" value="F:precorrin-2 dehydrogenase activity"/>
    <property type="evidence" value="ECO:0007669"/>
    <property type="project" value="UniProtKB-EC"/>
</dbReference>
<dbReference type="InterPro" id="IPR028281">
    <property type="entry name" value="Sirohaem_synthase_central"/>
</dbReference>
<dbReference type="Gene3D" id="3.30.160.110">
    <property type="entry name" value="Siroheme synthase, domain 2"/>
    <property type="match status" value="1"/>
</dbReference>
<dbReference type="SUPFAM" id="SSF51735">
    <property type="entry name" value="NAD(P)-binding Rossmann-fold domains"/>
    <property type="match status" value="1"/>
</dbReference>
<dbReference type="Gene3D" id="1.10.3280.10">
    <property type="entry name" value="Siroheme synthase, domain 3"/>
    <property type="match status" value="1"/>
</dbReference>
<feature type="domain" description="Siroheme biosynthesis protein Met8 C-terminal" evidence="7">
    <location>
        <begin position="171"/>
        <end position="234"/>
    </location>
</feature>
<accession>A0AAJ0MLK1</accession>
<evidence type="ECO:0000256" key="1">
    <source>
        <dbReference type="ARBA" id="ARBA00005010"/>
    </source>
</evidence>
<gene>
    <name evidence="9" type="ORF">B0T23DRAFT_348003</name>
</gene>
<evidence type="ECO:0000313" key="10">
    <source>
        <dbReference type="Proteomes" id="UP001285908"/>
    </source>
</evidence>
<dbReference type="EMBL" id="JAULSX010000013">
    <property type="protein sequence ID" value="KAK3484803.1"/>
    <property type="molecule type" value="Genomic_DNA"/>
</dbReference>
<dbReference type="Proteomes" id="UP001285908">
    <property type="component" value="Unassembled WGS sequence"/>
</dbReference>
<dbReference type="PANTHER" id="PTHR35330">
    <property type="entry name" value="SIROHEME BIOSYNTHESIS PROTEIN MET8"/>
    <property type="match status" value="1"/>
</dbReference>
<evidence type="ECO:0000256" key="2">
    <source>
        <dbReference type="ARBA" id="ARBA00012400"/>
    </source>
</evidence>
<comment type="caution">
    <text evidence="9">The sequence shown here is derived from an EMBL/GenBank/DDBJ whole genome shotgun (WGS) entry which is preliminary data.</text>
</comment>
<evidence type="ECO:0000256" key="4">
    <source>
        <dbReference type="ARBA" id="ARBA00023027"/>
    </source>
</evidence>
<reference evidence="9 10" key="1">
    <citation type="journal article" date="2023" name="Mol. Phylogenet. Evol.">
        <title>Genome-scale phylogeny and comparative genomics of the fungal order Sordariales.</title>
        <authorList>
            <person name="Hensen N."/>
            <person name="Bonometti L."/>
            <person name="Westerberg I."/>
            <person name="Brannstrom I.O."/>
            <person name="Guillou S."/>
            <person name="Cros-Aarteil S."/>
            <person name="Calhoun S."/>
            <person name="Haridas S."/>
            <person name="Kuo A."/>
            <person name="Mondo S."/>
            <person name="Pangilinan J."/>
            <person name="Riley R."/>
            <person name="LaButti K."/>
            <person name="Andreopoulos B."/>
            <person name="Lipzen A."/>
            <person name="Chen C."/>
            <person name="Yan M."/>
            <person name="Daum C."/>
            <person name="Ng V."/>
            <person name="Clum A."/>
            <person name="Steindorff A."/>
            <person name="Ohm R.A."/>
            <person name="Martin F."/>
            <person name="Silar P."/>
            <person name="Natvig D.O."/>
            <person name="Lalanne C."/>
            <person name="Gautier V."/>
            <person name="Ament-Velasquez S.L."/>
            <person name="Kruys A."/>
            <person name="Hutchinson M.I."/>
            <person name="Powell A.J."/>
            <person name="Barry K."/>
            <person name="Miller A.N."/>
            <person name="Grigoriev I.V."/>
            <person name="Debuchy R."/>
            <person name="Gladieux P."/>
            <person name="Hiltunen Thoren M."/>
            <person name="Johannesson H."/>
        </authorList>
    </citation>
    <scope>NUCLEOTIDE SEQUENCE [LARGE SCALE GENOMIC DNA]</scope>
    <source>
        <strain evidence="9 10">FGSC 10403</strain>
    </source>
</reference>
<evidence type="ECO:0000256" key="3">
    <source>
        <dbReference type="ARBA" id="ARBA00023002"/>
    </source>
</evidence>
<dbReference type="EC" id="1.3.1.76" evidence="2"/>
<name>A0AAJ0MLK1_9PEZI</name>
<comment type="pathway">
    <text evidence="1">Porphyrin-containing compound metabolism; siroheme biosynthesis; sirohydrochlorin from precorrin-2: step 1/1.</text>
</comment>
<evidence type="ECO:0000256" key="6">
    <source>
        <dbReference type="ARBA" id="ARBA00047561"/>
    </source>
</evidence>
<dbReference type="GO" id="GO:0004325">
    <property type="term" value="F:ferrochelatase activity"/>
    <property type="evidence" value="ECO:0007669"/>
    <property type="project" value="InterPro"/>
</dbReference>
<keyword evidence="10" id="KW-1185">Reference proteome</keyword>
<dbReference type="PANTHER" id="PTHR35330:SF1">
    <property type="entry name" value="SIROHEME BIOSYNTHESIS PROTEIN MET8"/>
    <property type="match status" value="1"/>
</dbReference>
<sequence>MTTGRADPNNFPEIQTGGSLLIAWQIKGKRVLLVGGGEVAATRLVHLLSADALVTLIAPAPLHPEVSFRLTQFPNSLTWIPRAFEPTDLTDHPNDYSLILTAIDDPVASSQIYKLAHQLKIPANIADVPPECDFYFGSVHRDGPLQIMVSTNGKGPRLASTIRKLIAKALPKNAGRAIEQMGELRKKLREVAPAQEEGKRRMDWIKKVSDAYGWEEMGTMTGEDMANLLAWYRKEGGEDGLEVPTLDELRALRKEKKQDGAVEEVEKKVEELKVEDKA</sequence>
<comment type="catalytic activity">
    <reaction evidence="6">
        <text>precorrin-2 + NAD(+) = sirohydrochlorin + NADH + 2 H(+)</text>
        <dbReference type="Rhea" id="RHEA:15613"/>
        <dbReference type="ChEBI" id="CHEBI:15378"/>
        <dbReference type="ChEBI" id="CHEBI:57540"/>
        <dbReference type="ChEBI" id="CHEBI:57945"/>
        <dbReference type="ChEBI" id="CHEBI:58351"/>
        <dbReference type="ChEBI" id="CHEBI:58827"/>
        <dbReference type="EC" id="1.3.1.76"/>
    </reaction>
</comment>
<feature type="domain" description="Siroheme synthase central" evidence="8">
    <location>
        <begin position="142"/>
        <end position="168"/>
    </location>
</feature>
<dbReference type="InterPro" id="IPR028161">
    <property type="entry name" value="Met8-like"/>
</dbReference>
<dbReference type="AlphaFoldDB" id="A0AAJ0MLK1"/>
<keyword evidence="3" id="KW-0560">Oxidoreductase</keyword>
<keyword evidence="5" id="KW-0627">Porphyrin biosynthesis</keyword>
<evidence type="ECO:0000259" key="7">
    <source>
        <dbReference type="Pfam" id="PF14823"/>
    </source>
</evidence>
<dbReference type="Gene3D" id="3.40.50.720">
    <property type="entry name" value="NAD(P)-binding Rossmann-like Domain"/>
    <property type="match status" value="2"/>
</dbReference>
<evidence type="ECO:0000313" key="9">
    <source>
        <dbReference type="EMBL" id="KAK3484803.1"/>
    </source>
</evidence>
<dbReference type="Pfam" id="PF13241">
    <property type="entry name" value="NAD_binding_7"/>
    <property type="match status" value="1"/>
</dbReference>
<organism evidence="9 10">
    <name type="scientific">Neurospora hispaniola</name>
    <dbReference type="NCBI Taxonomy" id="588809"/>
    <lineage>
        <taxon>Eukaryota</taxon>
        <taxon>Fungi</taxon>
        <taxon>Dikarya</taxon>
        <taxon>Ascomycota</taxon>
        <taxon>Pezizomycotina</taxon>
        <taxon>Sordariomycetes</taxon>
        <taxon>Sordariomycetidae</taxon>
        <taxon>Sordariales</taxon>
        <taxon>Sordariaceae</taxon>
        <taxon>Neurospora</taxon>
    </lineage>
</organism>
<dbReference type="InterPro" id="IPR028162">
    <property type="entry name" value="Met8_C"/>
</dbReference>
<proteinExistence type="predicted"/>
<dbReference type="Pfam" id="PF14823">
    <property type="entry name" value="Sirohm_synth_C"/>
    <property type="match status" value="1"/>
</dbReference>
<dbReference type="RefSeq" id="XP_062687857.1">
    <property type="nucleotide sequence ID" value="XM_062836002.1"/>
</dbReference>
<dbReference type="Pfam" id="PF14824">
    <property type="entry name" value="Sirohm_synth_M"/>
    <property type="match status" value="1"/>
</dbReference>
<dbReference type="GO" id="GO:0019354">
    <property type="term" value="P:siroheme biosynthetic process"/>
    <property type="evidence" value="ECO:0007669"/>
    <property type="project" value="InterPro"/>
</dbReference>
<dbReference type="InterPro" id="IPR036291">
    <property type="entry name" value="NAD(P)-bd_dom_sf"/>
</dbReference>
<evidence type="ECO:0000256" key="5">
    <source>
        <dbReference type="ARBA" id="ARBA00023244"/>
    </source>
</evidence>
<dbReference type="SUPFAM" id="SSF75615">
    <property type="entry name" value="Siroheme synthase middle domains-like"/>
    <property type="match status" value="1"/>
</dbReference>
<dbReference type="GeneID" id="87873624"/>
<dbReference type="InterPro" id="IPR006367">
    <property type="entry name" value="Sirohaem_synthase_N"/>
</dbReference>
<protein>
    <recommendedName>
        <fullName evidence="2">precorrin-2 dehydrogenase</fullName>
        <ecNumber evidence="2">1.3.1.76</ecNumber>
    </recommendedName>
</protein>